<sequence length="619" mass="71917">MARRDESAKIQRYKVRNFAIDEPANDNFWLKKTTRFTISGGTRELNRINGEHLTKKDFYKAWLLIMQNDLLKYEGGIWVIDQDSKFYNPNPKLGFQNILFTNGDPLQPIKFSTGVDLQSADFPLTGKLDIILQDVFGFTGYTSLFTGFMTFSEETTGNFIIEFILHSFNDLSVLNREFNIQGPSHGVFRWVRSGELDSFYTDIFINGFSHVISDTTNPNFITPNRQAFLDEYFEIYQPLKSQDFEDARDIFLDGYLSDYFDQATKNEKFLIGKNRIFEFLARKVDDIVDVVFSAYGPYTMYDQFLEDPNIWAYRTRKQAKNWLRVYLEDPPDSQESPIAILKRILQNGNDGVISLQASGGGSGYNKLYGYNELFQDGLEIPISYDELVEFASYDKSDTFSDSILYVLQSPFFGISDNSFGFLDFRQFWAMEGEDIGNKLTTAFNILEDMFNVFNLGDLYDKEFKVRFIRDGGGGVSSNPRYTDFLFHPNNPTQLHNAIANTLTYLLLYPDSFVDIKMGKMWHFIFADLFSLHTIEYVKATTYTSTKVSGILMWDRNMLGTGLNREKYNTYMHEFTGIFDHIDQHHFSTFGSSYGDMLDIFEDFFRENFDLMIRLDNFRV</sequence>
<protein>
    <submittedName>
        <fullName evidence="1">Uncharacterized protein</fullName>
    </submittedName>
</protein>
<proteinExistence type="predicted"/>
<evidence type="ECO:0000313" key="1">
    <source>
        <dbReference type="EMBL" id="KKN32827.1"/>
    </source>
</evidence>
<name>A0A0F9Q770_9ZZZZ</name>
<accession>A0A0F9Q770</accession>
<comment type="caution">
    <text evidence="1">The sequence shown here is derived from an EMBL/GenBank/DDBJ whole genome shotgun (WGS) entry which is preliminary data.</text>
</comment>
<reference evidence="1" key="1">
    <citation type="journal article" date="2015" name="Nature">
        <title>Complex archaea that bridge the gap between prokaryotes and eukaryotes.</title>
        <authorList>
            <person name="Spang A."/>
            <person name="Saw J.H."/>
            <person name="Jorgensen S.L."/>
            <person name="Zaremba-Niedzwiedzka K."/>
            <person name="Martijn J."/>
            <person name="Lind A.E."/>
            <person name="van Eijk R."/>
            <person name="Schleper C."/>
            <person name="Guy L."/>
            <person name="Ettema T.J."/>
        </authorList>
    </citation>
    <scope>NUCLEOTIDE SEQUENCE</scope>
</reference>
<gene>
    <name evidence="1" type="ORF">LCGC14_0809790</name>
</gene>
<dbReference type="AlphaFoldDB" id="A0A0F9Q770"/>
<organism evidence="1">
    <name type="scientific">marine sediment metagenome</name>
    <dbReference type="NCBI Taxonomy" id="412755"/>
    <lineage>
        <taxon>unclassified sequences</taxon>
        <taxon>metagenomes</taxon>
        <taxon>ecological metagenomes</taxon>
    </lineage>
</organism>
<dbReference type="EMBL" id="LAZR01002226">
    <property type="protein sequence ID" value="KKN32827.1"/>
    <property type="molecule type" value="Genomic_DNA"/>
</dbReference>